<reference evidence="2 3" key="1">
    <citation type="journal article" date="2020" name="Mol. Plant">
        <title>The Chromosome-Based Rubber Tree Genome Provides New Insights into Spurge Genome Evolution and Rubber Biosynthesis.</title>
        <authorList>
            <person name="Liu J."/>
            <person name="Shi C."/>
            <person name="Shi C.C."/>
            <person name="Li W."/>
            <person name="Zhang Q.J."/>
            <person name="Zhang Y."/>
            <person name="Li K."/>
            <person name="Lu H.F."/>
            <person name="Shi C."/>
            <person name="Zhu S.T."/>
            <person name="Xiao Z.Y."/>
            <person name="Nan H."/>
            <person name="Yue Y."/>
            <person name="Zhu X.G."/>
            <person name="Wu Y."/>
            <person name="Hong X.N."/>
            <person name="Fan G.Y."/>
            <person name="Tong Y."/>
            <person name="Zhang D."/>
            <person name="Mao C.L."/>
            <person name="Liu Y.L."/>
            <person name="Hao S.J."/>
            <person name="Liu W.Q."/>
            <person name="Lv M.Q."/>
            <person name="Zhang H.B."/>
            <person name="Liu Y."/>
            <person name="Hu-Tang G.R."/>
            <person name="Wang J.P."/>
            <person name="Wang J.H."/>
            <person name="Sun Y.H."/>
            <person name="Ni S.B."/>
            <person name="Chen W.B."/>
            <person name="Zhang X.C."/>
            <person name="Jiao Y.N."/>
            <person name="Eichler E.E."/>
            <person name="Li G.H."/>
            <person name="Liu X."/>
            <person name="Gao L.Z."/>
        </authorList>
    </citation>
    <scope>NUCLEOTIDE SEQUENCE [LARGE SCALE GENOMIC DNA]</scope>
    <source>
        <strain evidence="3">cv. GT1</strain>
        <tissue evidence="2">Leaf</tissue>
    </source>
</reference>
<protein>
    <submittedName>
        <fullName evidence="2">Uncharacterized protein</fullName>
    </submittedName>
</protein>
<accession>A0A6A6KY40</accession>
<dbReference type="AlphaFoldDB" id="A0A6A6KY40"/>
<proteinExistence type="inferred from homology"/>
<comment type="similarity">
    <text evidence="1">Belongs to the REF/SRPP family.</text>
</comment>
<evidence type="ECO:0000313" key="3">
    <source>
        <dbReference type="Proteomes" id="UP000467840"/>
    </source>
</evidence>
<dbReference type="Proteomes" id="UP000467840">
    <property type="component" value="Chromosome 13"/>
</dbReference>
<dbReference type="Pfam" id="PF05755">
    <property type="entry name" value="REF"/>
    <property type="match status" value="1"/>
</dbReference>
<dbReference type="EMBL" id="JAAGAX010000014">
    <property type="protein sequence ID" value="KAF2292996.1"/>
    <property type="molecule type" value="Genomic_DNA"/>
</dbReference>
<evidence type="ECO:0000256" key="1">
    <source>
        <dbReference type="ARBA" id="ARBA00009737"/>
    </source>
</evidence>
<organism evidence="2 3">
    <name type="scientific">Hevea brasiliensis</name>
    <name type="common">Para rubber tree</name>
    <name type="synonym">Siphonia brasiliensis</name>
    <dbReference type="NCBI Taxonomy" id="3981"/>
    <lineage>
        <taxon>Eukaryota</taxon>
        <taxon>Viridiplantae</taxon>
        <taxon>Streptophyta</taxon>
        <taxon>Embryophyta</taxon>
        <taxon>Tracheophyta</taxon>
        <taxon>Spermatophyta</taxon>
        <taxon>Magnoliopsida</taxon>
        <taxon>eudicotyledons</taxon>
        <taxon>Gunneridae</taxon>
        <taxon>Pentapetalae</taxon>
        <taxon>rosids</taxon>
        <taxon>fabids</taxon>
        <taxon>Malpighiales</taxon>
        <taxon>Euphorbiaceae</taxon>
        <taxon>Crotonoideae</taxon>
        <taxon>Micrandreae</taxon>
        <taxon>Hevea</taxon>
    </lineage>
</organism>
<evidence type="ECO:0000313" key="2">
    <source>
        <dbReference type="EMBL" id="KAF2292996.1"/>
    </source>
</evidence>
<dbReference type="PANTHER" id="PTHR33732">
    <property type="entry name" value="REF/SRPP-LIKE PROTEIN OS05G0151300/LOC_OS05G05940"/>
    <property type="match status" value="1"/>
</dbReference>
<dbReference type="PANTHER" id="PTHR33732:SF9">
    <property type="entry name" value="REF_SRPP-LIKE PROTEIN OS05G0151300_LOC_OS05G05940"/>
    <property type="match status" value="1"/>
</dbReference>
<comment type="caution">
    <text evidence="2">The sequence shown here is derived from an EMBL/GenBank/DDBJ whole genome shotgun (WGS) entry which is preliminary data.</text>
</comment>
<gene>
    <name evidence="2" type="ORF">GH714_034722</name>
</gene>
<sequence length="77" mass="8587">MAEGEDNQNIQQEPNEEEEGLKYLGFVQDAASYAVTTFSNVYLYAKDKSGPLKPGVETVEVMVKEKINVSNDEKKVT</sequence>
<name>A0A6A6KY40_HEVBR</name>
<dbReference type="InterPro" id="IPR008802">
    <property type="entry name" value="REF"/>
</dbReference>
<keyword evidence="3" id="KW-1185">Reference proteome</keyword>